<protein>
    <submittedName>
        <fullName evidence="1">Uncharacterized protein</fullName>
    </submittedName>
</protein>
<dbReference type="EMBL" id="AFZZ01000200">
    <property type="protein sequence ID" value="EHJ37363.1"/>
    <property type="molecule type" value="Genomic_DNA"/>
</dbReference>
<reference evidence="1 2" key="1">
    <citation type="submission" date="2011-08" db="EMBL/GenBank/DDBJ databases">
        <authorList>
            <person name="Weinstock G."/>
            <person name="Sodergren E."/>
            <person name="Clifton S."/>
            <person name="Fulton L."/>
            <person name="Fulton B."/>
            <person name="Courtney L."/>
            <person name="Fronick C."/>
            <person name="Harrison M."/>
            <person name="Strong C."/>
            <person name="Farmer C."/>
            <person name="Delahaunty K."/>
            <person name="Markovic C."/>
            <person name="Hall O."/>
            <person name="Minx P."/>
            <person name="Tomlinson C."/>
            <person name="Mitreva M."/>
            <person name="Hou S."/>
            <person name="Chen J."/>
            <person name="Wollam A."/>
            <person name="Pepin K.H."/>
            <person name="Johnson M."/>
            <person name="Bhonagiri V."/>
            <person name="Zhang X."/>
            <person name="Suruliraj S."/>
            <person name="Warren W."/>
            <person name="Chinwalla A."/>
            <person name="Mardis E.R."/>
            <person name="Wilson R.K."/>
        </authorList>
    </citation>
    <scope>NUCLEOTIDE SEQUENCE [LARGE SCALE GENOMIC DNA]</scope>
    <source>
        <strain evidence="1 2">DSM 18206</strain>
    </source>
</reference>
<evidence type="ECO:0000313" key="1">
    <source>
        <dbReference type="EMBL" id="EHJ37363.1"/>
    </source>
</evidence>
<dbReference type="RefSeq" id="WP_007901920.1">
    <property type="nucleotide sequence ID" value="NZ_JH379450.1"/>
</dbReference>
<dbReference type="HOGENOM" id="CLU_2391235_0_0_10"/>
<feature type="non-terminal residue" evidence="1">
    <location>
        <position position="1"/>
    </location>
</feature>
<dbReference type="GeneID" id="78338550"/>
<name>G6B0F6_9BACT</name>
<sequence length="94" mass="11162">DIRNGRRRHPQRPTLMLVTVDADAFLTTSTFHHLNIKSHHLTISTPHHLTIYKQQRQGWHPVDLAAFIEITTLIYKRYEIYVWCFDVTNILNQP</sequence>
<organism evidence="1 2">
    <name type="scientific">Leyella stercorea DSM 18206</name>
    <dbReference type="NCBI Taxonomy" id="1002367"/>
    <lineage>
        <taxon>Bacteria</taxon>
        <taxon>Pseudomonadati</taxon>
        <taxon>Bacteroidota</taxon>
        <taxon>Bacteroidia</taxon>
        <taxon>Bacteroidales</taxon>
        <taxon>Prevotellaceae</taxon>
        <taxon>Leyella</taxon>
    </lineage>
</organism>
<proteinExistence type="predicted"/>
<evidence type="ECO:0000313" key="2">
    <source>
        <dbReference type="Proteomes" id="UP000004407"/>
    </source>
</evidence>
<comment type="caution">
    <text evidence="1">The sequence shown here is derived from an EMBL/GenBank/DDBJ whole genome shotgun (WGS) entry which is preliminary data.</text>
</comment>
<accession>G6B0F6</accession>
<dbReference type="AlphaFoldDB" id="G6B0F6"/>
<dbReference type="PATRIC" id="fig|1002367.3.peg.1919"/>
<dbReference type="Proteomes" id="UP000004407">
    <property type="component" value="Unassembled WGS sequence"/>
</dbReference>
<gene>
    <name evidence="1" type="ORF">HMPREF0673_02374</name>
</gene>